<dbReference type="EMBL" id="JBFBMH010000007">
    <property type="protein sequence ID" value="MEW1974776.1"/>
    <property type="molecule type" value="Genomic_DNA"/>
</dbReference>
<dbReference type="RefSeq" id="WP_052167013.1">
    <property type="nucleotide sequence ID" value="NZ_JAJVKR010000008.1"/>
</dbReference>
<evidence type="ECO:0000313" key="5">
    <source>
        <dbReference type="Proteomes" id="UP001553715"/>
    </source>
</evidence>
<feature type="transmembrane region" description="Helical" evidence="2">
    <location>
        <begin position="74"/>
        <end position="92"/>
    </location>
</feature>
<dbReference type="Pfam" id="PF10708">
    <property type="entry name" value="DUF2510"/>
    <property type="match status" value="1"/>
</dbReference>
<keyword evidence="5" id="KW-1185">Reference proteome</keyword>
<accession>A0ABV3LFV6</accession>
<keyword evidence="2" id="KW-0472">Membrane</keyword>
<evidence type="ECO:0000256" key="2">
    <source>
        <dbReference type="SAM" id="Phobius"/>
    </source>
</evidence>
<dbReference type="InterPro" id="IPR018929">
    <property type="entry name" value="DUF2510"/>
</dbReference>
<comment type="caution">
    <text evidence="4">The sequence shown here is derived from an EMBL/GenBank/DDBJ whole genome shotgun (WGS) entry which is preliminary data.</text>
</comment>
<dbReference type="Proteomes" id="UP001553715">
    <property type="component" value="Unassembled WGS sequence"/>
</dbReference>
<feature type="transmembrane region" description="Helical" evidence="2">
    <location>
        <begin position="123"/>
        <end position="150"/>
    </location>
</feature>
<sequence>MSTPAGWYDDGSGRQRWWDGQQWTENFAPETPAVPAPPYAAPGAYPAPTGGGYPAAAGNYSSAPASPPASGPSIVGWIALGAAVLGFITVCIPPILGVGWFLLATAFVLSIIAFFLRGKKWAPIVAICLSVVGAIVGAIIAFVILTAAFVTAVDEYSPPTPLPSISADADDESDADAGATGDRPSTDEVAEGLRVIVGAQGATGYENDTIPCLAQELVDNPDVSDETLSAIALGEGDFGDSTGALEFATGLSEAVVVCAPDLQ</sequence>
<gene>
    <name evidence="4" type="ORF">AB0301_06825</name>
</gene>
<keyword evidence="2" id="KW-0812">Transmembrane</keyword>
<evidence type="ECO:0000313" key="4">
    <source>
        <dbReference type="EMBL" id="MEW1974776.1"/>
    </source>
</evidence>
<feature type="domain" description="DUF2510" evidence="3">
    <location>
        <begin position="5"/>
        <end position="36"/>
    </location>
</feature>
<evidence type="ECO:0000256" key="1">
    <source>
        <dbReference type="SAM" id="MobiDB-lite"/>
    </source>
</evidence>
<evidence type="ECO:0000259" key="3">
    <source>
        <dbReference type="Pfam" id="PF10708"/>
    </source>
</evidence>
<feature type="region of interest" description="Disordered" evidence="1">
    <location>
        <begin position="161"/>
        <end position="186"/>
    </location>
</feature>
<organism evidence="4 5">
    <name type="scientific">Microbacterium profundi</name>
    <dbReference type="NCBI Taxonomy" id="450380"/>
    <lineage>
        <taxon>Bacteria</taxon>
        <taxon>Bacillati</taxon>
        <taxon>Actinomycetota</taxon>
        <taxon>Actinomycetes</taxon>
        <taxon>Micrococcales</taxon>
        <taxon>Microbacteriaceae</taxon>
        <taxon>Microbacterium</taxon>
    </lineage>
</organism>
<name>A0ABV3LFV6_9MICO</name>
<proteinExistence type="predicted"/>
<keyword evidence="2" id="KW-1133">Transmembrane helix</keyword>
<protein>
    <submittedName>
        <fullName evidence="4">DUF2510 domain-containing protein</fullName>
    </submittedName>
</protein>
<reference evidence="4 5" key="1">
    <citation type="submission" date="2024-06" db="EMBL/GenBank/DDBJ databases">
        <title>The Natural Products Discovery Center: Release of the First 8490 Sequenced Strains for Exploring Actinobacteria Biosynthetic Diversity.</title>
        <authorList>
            <person name="Kalkreuter E."/>
            <person name="Kautsar S.A."/>
            <person name="Yang D."/>
            <person name="Bader C.D."/>
            <person name="Teijaro C.N."/>
            <person name="Fluegel L."/>
            <person name="Davis C.M."/>
            <person name="Simpson J.R."/>
            <person name="Lauterbach L."/>
            <person name="Steele A.D."/>
            <person name="Gui C."/>
            <person name="Meng S."/>
            <person name="Li G."/>
            <person name="Viehrig K."/>
            <person name="Ye F."/>
            <person name="Su P."/>
            <person name="Kiefer A.F."/>
            <person name="Nichols A."/>
            <person name="Cepeda A.J."/>
            <person name="Yan W."/>
            <person name="Fan B."/>
            <person name="Jiang Y."/>
            <person name="Adhikari A."/>
            <person name="Zheng C.-J."/>
            <person name="Schuster L."/>
            <person name="Cowan T.M."/>
            <person name="Smanski M.J."/>
            <person name="Chevrette M.G."/>
            <person name="De Carvalho L.P.S."/>
            <person name="Shen B."/>
        </authorList>
    </citation>
    <scope>NUCLEOTIDE SEQUENCE [LARGE SCALE GENOMIC DNA]</scope>
    <source>
        <strain evidence="4 5">NPDC077434</strain>
    </source>
</reference>
<feature type="transmembrane region" description="Helical" evidence="2">
    <location>
        <begin position="98"/>
        <end position="116"/>
    </location>
</feature>